<dbReference type="InterPro" id="IPR000620">
    <property type="entry name" value="EamA_dom"/>
</dbReference>
<dbReference type="Pfam" id="PF00892">
    <property type="entry name" value="EamA"/>
    <property type="match status" value="1"/>
</dbReference>
<reference evidence="2 3" key="1">
    <citation type="submission" date="2016-07" db="EMBL/GenBank/DDBJ databases">
        <title>Draft genome sequence of Prauserella muralis DSM 45305, isolated from a mould-covered wall in an indoor environment.</title>
        <authorList>
            <person name="Ruckert C."/>
            <person name="Albersmeier A."/>
            <person name="Jiang C.-L."/>
            <person name="Jiang Y."/>
            <person name="Kalinowski J."/>
            <person name="Schneider O."/>
            <person name="Winkler A."/>
            <person name="Zotchev S.B."/>
        </authorList>
    </citation>
    <scope>NUCLEOTIDE SEQUENCE [LARGE SCALE GENOMIC DNA]</scope>
    <source>
        <strain evidence="2 3">DSM 45305</strain>
    </source>
</reference>
<dbReference type="RefSeq" id="WP_112279703.1">
    <property type="nucleotide sequence ID" value="NZ_MASW01000001.1"/>
</dbReference>
<comment type="similarity">
    <text evidence="1">Belongs to the EamA transporter family.</text>
</comment>
<name>A0A2V4B8I7_9PSEU</name>
<evidence type="ECO:0000313" key="3">
    <source>
        <dbReference type="Proteomes" id="UP000249915"/>
    </source>
</evidence>
<dbReference type="InterPro" id="IPR037185">
    <property type="entry name" value="EmrE-like"/>
</dbReference>
<proteinExistence type="inferred from homology"/>
<dbReference type="OrthoDB" id="9815120at2"/>
<dbReference type="SUPFAM" id="SSF103481">
    <property type="entry name" value="Multidrug resistance efflux transporter EmrE"/>
    <property type="match status" value="1"/>
</dbReference>
<protein>
    <submittedName>
        <fullName evidence="2">EamA family transporter</fullName>
    </submittedName>
</protein>
<dbReference type="AlphaFoldDB" id="A0A2V4B8I7"/>
<keyword evidence="3" id="KW-1185">Reference proteome</keyword>
<evidence type="ECO:0000256" key="1">
    <source>
        <dbReference type="ARBA" id="ARBA00007362"/>
    </source>
</evidence>
<dbReference type="EMBL" id="MASW01000001">
    <property type="protein sequence ID" value="PXY31674.1"/>
    <property type="molecule type" value="Genomic_DNA"/>
</dbReference>
<organism evidence="2 3">
    <name type="scientific">Prauserella muralis</name>
    <dbReference type="NCBI Taxonomy" id="588067"/>
    <lineage>
        <taxon>Bacteria</taxon>
        <taxon>Bacillati</taxon>
        <taxon>Actinomycetota</taxon>
        <taxon>Actinomycetes</taxon>
        <taxon>Pseudonocardiales</taxon>
        <taxon>Pseudonocardiaceae</taxon>
        <taxon>Prauserella</taxon>
    </lineage>
</organism>
<gene>
    <name evidence="2" type="ORF">BAY60_04740</name>
</gene>
<comment type="caution">
    <text evidence="2">The sequence shown here is derived from an EMBL/GenBank/DDBJ whole genome shotgun (WGS) entry which is preliminary data.</text>
</comment>
<accession>A0A2V4B8I7</accession>
<dbReference type="Proteomes" id="UP000249915">
    <property type="component" value="Unassembled WGS sequence"/>
</dbReference>
<evidence type="ECO:0000313" key="2">
    <source>
        <dbReference type="EMBL" id="PXY31674.1"/>
    </source>
</evidence>
<sequence length="280" mass="27894">MVRTAPVLVLGSVVSVQLGQALGKGLFSALSPSGVVALRLGIAAAALVALHRPRLPCTPRGALPALGFGTAIAGMNLIYPALARLPLGTAVSVQLLGPIALALLCSRRLADAAFAALAACGVWLFHGPGGAPPFDGLLFALASGTAMAAYLLLSRNAGRAEAPAATLTLAVCWAALLWLPAGIAVDGATLYRPAVLLTGATVAVLSAVIPYSLDLAALRRLPPRTVGILESLEPAVAGIAGVVVLAEVLSAPQWAAIGCVCAAGAGAVATEQGARNRSVT</sequence>
<dbReference type="GO" id="GO:0016020">
    <property type="term" value="C:membrane"/>
    <property type="evidence" value="ECO:0007669"/>
    <property type="project" value="InterPro"/>
</dbReference>